<dbReference type="PROSITE" id="PS51094">
    <property type="entry name" value="PTS_EIIA_TYPE_2"/>
    <property type="match status" value="1"/>
</dbReference>
<dbReference type="Pfam" id="PF00359">
    <property type="entry name" value="PTS_EIIA_2"/>
    <property type="match status" value="1"/>
</dbReference>
<evidence type="ECO:0000259" key="8">
    <source>
        <dbReference type="PROSITE" id="PS51099"/>
    </source>
</evidence>
<sequence>MNLRQRDLLCILLKNEKATQIQEAAEELKCSEKTVRNDLKEIEKELQEENIQVSILRKPGVGISLEASKSGRLKLMQFLPGNYDKTQDEYIVEIAFELLTSTKPVPFQHLSETYYISRNIVKHVLEQIKSWLKNYHLELISKPGMGNVINGTEENKRNALVNLSELTPSAHLQKNAILDLFPASEVTAIRKWLVDLDEEFTMFFSDDGVESLLIHALVMLKRIRQQSIIDMKHSMEREKQQTKEHQMAERLFEKMEAVFGVRFPEEEFTYFVWHIIGAKKYQASSEMFLADEHLMSFTNALVQEMSQRTELHFEQDDALIEGLNIHMHSVINRMEHNMPISNPLLYDIKQKYPYLFYLLTSIADDLYQTFLLNLSDDEIAYLVLHFQASMERILAENRYYVVIVCHMGIGMSNLLQAKLERMYADMTILGCTSKKELSSFLQEQHVDFIISTLPLKIENPPHVIISAMMEERDKQKLQQFFTKFKSFQKKEQTDTDTKQIIDSDFIFLNVDLEHRYEVTEYLAKQIIEKGMAEQSYLHSTLVREKSTPTLIGAGMAMPHGNPELVNQTCIAIAQMKKPIMWGDEMVSLVFLLAVREEDRQMTKGFMHKIASFSKHPLQYRALTGAQTEEEFLSLFLK</sequence>
<feature type="domain" description="PRD" evidence="9">
    <location>
        <begin position="289"/>
        <end position="396"/>
    </location>
</feature>
<dbReference type="InterPro" id="IPR007737">
    <property type="entry name" value="Mga_HTH"/>
</dbReference>
<dbReference type="PROSITE" id="PS00372">
    <property type="entry name" value="PTS_EIIA_TYPE_2_HIS"/>
    <property type="match status" value="1"/>
</dbReference>
<accession>A0ABW3NG28</accession>
<dbReference type="SUPFAM" id="SSF63520">
    <property type="entry name" value="PTS-regulatory domain, PRD"/>
    <property type="match status" value="2"/>
</dbReference>
<dbReference type="Gene3D" id="3.40.930.10">
    <property type="entry name" value="Mannitol-specific EII, Chain A"/>
    <property type="match status" value="1"/>
</dbReference>
<feature type="domain" description="PRD" evidence="9">
    <location>
        <begin position="180"/>
        <end position="285"/>
    </location>
</feature>
<dbReference type="Gene3D" id="1.10.10.10">
    <property type="entry name" value="Winged helix-like DNA-binding domain superfamily/Winged helix DNA-binding domain"/>
    <property type="match status" value="1"/>
</dbReference>
<evidence type="ECO:0000256" key="2">
    <source>
        <dbReference type="ARBA" id="ARBA00022737"/>
    </source>
</evidence>
<feature type="domain" description="PTS EIIA type-2" evidence="7">
    <location>
        <begin position="499"/>
        <end position="637"/>
    </location>
</feature>
<dbReference type="Proteomes" id="UP001597041">
    <property type="component" value="Unassembled WGS sequence"/>
</dbReference>
<evidence type="ECO:0000313" key="11">
    <source>
        <dbReference type="Proteomes" id="UP001597041"/>
    </source>
</evidence>
<dbReference type="Gene3D" id="3.40.50.2300">
    <property type="match status" value="1"/>
</dbReference>
<dbReference type="InterPro" id="IPR002178">
    <property type="entry name" value="PTS_EIIA_type-2_dom"/>
</dbReference>
<dbReference type="PANTHER" id="PTHR30185:SF12">
    <property type="entry name" value="TRANSCRIPTIONAL REGULATOR MANR"/>
    <property type="match status" value="1"/>
</dbReference>
<dbReference type="InterPro" id="IPR013011">
    <property type="entry name" value="PTS_EIIB_2"/>
</dbReference>
<dbReference type="InterPro" id="IPR036388">
    <property type="entry name" value="WH-like_DNA-bd_sf"/>
</dbReference>
<evidence type="ECO:0000313" key="10">
    <source>
        <dbReference type="EMBL" id="MFD1065616.1"/>
    </source>
</evidence>
<keyword evidence="2" id="KW-0677">Repeat</keyword>
<feature type="coiled-coil region" evidence="6">
    <location>
        <begin position="14"/>
        <end position="52"/>
    </location>
</feature>
<feature type="domain" description="PTS EIIB type-2" evidence="8">
    <location>
        <begin position="399"/>
        <end position="489"/>
    </location>
</feature>
<name>A0ABW3NG28_9BACI</name>
<evidence type="ECO:0000256" key="1">
    <source>
        <dbReference type="ARBA" id="ARBA00022679"/>
    </source>
</evidence>
<evidence type="ECO:0000256" key="5">
    <source>
        <dbReference type="ARBA" id="ARBA00023163"/>
    </source>
</evidence>
<keyword evidence="11" id="KW-1185">Reference proteome</keyword>
<dbReference type="EMBL" id="JBHTKK010000005">
    <property type="protein sequence ID" value="MFD1065616.1"/>
    <property type="molecule type" value="Genomic_DNA"/>
</dbReference>
<protein>
    <submittedName>
        <fullName evidence="10">BglG family transcription antiterminator</fullName>
    </submittedName>
</protein>
<keyword evidence="5" id="KW-0804">Transcription</keyword>
<evidence type="ECO:0000259" key="9">
    <source>
        <dbReference type="PROSITE" id="PS51372"/>
    </source>
</evidence>
<organism evidence="10 11">
    <name type="scientific">Oceanobacillus locisalsi</name>
    <dbReference type="NCBI Taxonomy" id="546107"/>
    <lineage>
        <taxon>Bacteria</taxon>
        <taxon>Bacillati</taxon>
        <taxon>Bacillota</taxon>
        <taxon>Bacilli</taxon>
        <taxon>Bacillales</taxon>
        <taxon>Bacillaceae</taxon>
        <taxon>Oceanobacillus</taxon>
    </lineage>
</organism>
<keyword evidence="6" id="KW-0175">Coiled coil</keyword>
<dbReference type="InterPro" id="IPR036095">
    <property type="entry name" value="PTS_EIIB-like_sf"/>
</dbReference>
<proteinExistence type="predicted"/>
<dbReference type="CDD" id="cd05568">
    <property type="entry name" value="PTS_IIB_bgl_like"/>
    <property type="match status" value="1"/>
</dbReference>
<dbReference type="InterPro" id="IPR016152">
    <property type="entry name" value="PTrfase/Anion_transptr"/>
</dbReference>
<dbReference type="InterPro" id="IPR050661">
    <property type="entry name" value="BglG_antiterminators"/>
</dbReference>
<dbReference type="Gene3D" id="1.10.1790.10">
    <property type="entry name" value="PRD domain"/>
    <property type="match status" value="2"/>
</dbReference>
<dbReference type="SUPFAM" id="SSF55804">
    <property type="entry name" value="Phoshotransferase/anion transport protein"/>
    <property type="match status" value="1"/>
</dbReference>
<dbReference type="SUPFAM" id="SSF52794">
    <property type="entry name" value="PTS system IIB component-like"/>
    <property type="match status" value="1"/>
</dbReference>
<dbReference type="PROSITE" id="PS51372">
    <property type="entry name" value="PRD_2"/>
    <property type="match status" value="2"/>
</dbReference>
<dbReference type="Pfam" id="PF00874">
    <property type="entry name" value="PRD"/>
    <property type="match status" value="2"/>
</dbReference>
<keyword evidence="1" id="KW-0808">Transferase</keyword>
<dbReference type="RefSeq" id="WP_379591210.1">
    <property type="nucleotide sequence ID" value="NZ_JBHTKK010000005.1"/>
</dbReference>
<comment type="caution">
    <text evidence="10">The sequence shown here is derived from an EMBL/GenBank/DDBJ whole genome shotgun (WGS) entry which is preliminary data.</text>
</comment>
<dbReference type="CDD" id="cd00211">
    <property type="entry name" value="PTS_IIA_fru"/>
    <property type="match status" value="1"/>
</dbReference>
<keyword evidence="4" id="KW-0010">Activator</keyword>
<dbReference type="PROSITE" id="PS51099">
    <property type="entry name" value="PTS_EIIB_TYPE_2"/>
    <property type="match status" value="1"/>
</dbReference>
<evidence type="ECO:0000256" key="4">
    <source>
        <dbReference type="ARBA" id="ARBA00023159"/>
    </source>
</evidence>
<dbReference type="InterPro" id="IPR011608">
    <property type="entry name" value="PRD"/>
</dbReference>
<dbReference type="Pfam" id="PF05043">
    <property type="entry name" value="Mga"/>
    <property type="match status" value="1"/>
</dbReference>
<keyword evidence="3" id="KW-0805">Transcription regulation</keyword>
<dbReference type="Pfam" id="PF08280">
    <property type="entry name" value="HTH_Mga"/>
    <property type="match status" value="1"/>
</dbReference>
<dbReference type="PANTHER" id="PTHR30185">
    <property type="entry name" value="CRYPTIC BETA-GLUCOSIDE BGL OPERON ANTITERMINATOR"/>
    <property type="match status" value="1"/>
</dbReference>
<evidence type="ECO:0000256" key="3">
    <source>
        <dbReference type="ARBA" id="ARBA00023015"/>
    </source>
</evidence>
<evidence type="ECO:0000259" key="7">
    <source>
        <dbReference type="PROSITE" id="PS51094"/>
    </source>
</evidence>
<dbReference type="InterPro" id="IPR013199">
    <property type="entry name" value="HTH_Mga_DNA-bd_dom"/>
</dbReference>
<evidence type="ECO:0000256" key="6">
    <source>
        <dbReference type="SAM" id="Coils"/>
    </source>
</evidence>
<dbReference type="InterPro" id="IPR036634">
    <property type="entry name" value="PRD_sf"/>
</dbReference>
<reference evidence="11" key="1">
    <citation type="journal article" date="2019" name="Int. J. Syst. Evol. Microbiol.">
        <title>The Global Catalogue of Microorganisms (GCM) 10K type strain sequencing project: providing services to taxonomists for standard genome sequencing and annotation.</title>
        <authorList>
            <consortium name="The Broad Institute Genomics Platform"/>
            <consortium name="The Broad Institute Genome Sequencing Center for Infectious Disease"/>
            <person name="Wu L."/>
            <person name="Ma J."/>
        </authorList>
    </citation>
    <scope>NUCLEOTIDE SEQUENCE [LARGE SCALE GENOMIC DNA]</scope>
    <source>
        <strain evidence="11">CCUG 56608</strain>
    </source>
</reference>
<gene>
    <name evidence="10" type="ORF">ACFQ19_06225</name>
</gene>